<comment type="caution">
    <text evidence="1">The sequence shown here is derived from an EMBL/GenBank/DDBJ whole genome shotgun (WGS) entry which is preliminary data.</text>
</comment>
<feature type="non-terminal residue" evidence="1">
    <location>
        <position position="1"/>
    </location>
</feature>
<sequence>KGNRWKPEMKAEFRREQEIPWEKYKTQLADIEAESGVLRDSLSKTIYPTPIDTSAREITPGDLATLWDVTPDSLHQGLFDLRFGTVLPKDVFIEHTINRAIRVSRAKDLSHTSFGYTRERIGQVYDKMLMSLRIDPTTVPELAPRLMELEGMRQATLQMSRVKNIPTETLREVRAYIDDIGRQLGDVPGYYKPTTRELSDEMANAQKLAMNDAKKDYALTFADYDPNGIMAVDDFARSIMPYWPYEIHRPLWLARNFIQHPVVPLTLGRYNNNTDRGYVHIPGTSIEVNPFRGTIFGPVLTRLTMRDFPEYFDTWSGFSQYLDYAGRAGFYPGIQFQLPLTMFGAKGNVRPQFGLLMPAWMKTSLNAALATLPSDATEVLRDILFPDYFR</sequence>
<name>A0A0F8YLK1_9ZZZZ</name>
<dbReference type="AlphaFoldDB" id="A0A0F8YLK1"/>
<gene>
    <name evidence="1" type="ORF">LCGC14_2882100</name>
</gene>
<evidence type="ECO:0000313" key="1">
    <source>
        <dbReference type="EMBL" id="KKK74605.1"/>
    </source>
</evidence>
<feature type="non-terminal residue" evidence="1">
    <location>
        <position position="390"/>
    </location>
</feature>
<accession>A0A0F8YLK1</accession>
<reference evidence="1" key="1">
    <citation type="journal article" date="2015" name="Nature">
        <title>Complex archaea that bridge the gap between prokaryotes and eukaryotes.</title>
        <authorList>
            <person name="Spang A."/>
            <person name="Saw J.H."/>
            <person name="Jorgensen S.L."/>
            <person name="Zaremba-Niedzwiedzka K."/>
            <person name="Martijn J."/>
            <person name="Lind A.E."/>
            <person name="van Eijk R."/>
            <person name="Schleper C."/>
            <person name="Guy L."/>
            <person name="Ettema T.J."/>
        </authorList>
    </citation>
    <scope>NUCLEOTIDE SEQUENCE</scope>
</reference>
<protein>
    <submittedName>
        <fullName evidence="1">Uncharacterized protein</fullName>
    </submittedName>
</protein>
<organism evidence="1">
    <name type="scientific">marine sediment metagenome</name>
    <dbReference type="NCBI Taxonomy" id="412755"/>
    <lineage>
        <taxon>unclassified sequences</taxon>
        <taxon>metagenomes</taxon>
        <taxon>ecological metagenomes</taxon>
    </lineage>
</organism>
<proteinExistence type="predicted"/>
<dbReference type="EMBL" id="LAZR01056239">
    <property type="protein sequence ID" value="KKK74605.1"/>
    <property type="molecule type" value="Genomic_DNA"/>
</dbReference>